<gene>
    <name evidence="3" type="ORF">EH165_00380</name>
</gene>
<protein>
    <recommendedName>
        <fullName evidence="2">Amidohydrolase-related domain-containing protein</fullName>
    </recommendedName>
</protein>
<sequence length="286" mass="31397">MSESHQSAQMIDTHQHLWMPSERRYEWLDAVAPLNADFGPEKVAAEVAAAGVTGTVLVQAADTYEDTFYMLSVAASVSVVRGVVAWAPLDRPAEAAAAIELYAASPLVRGVRVLNHGYADPRWLLQDSVDASLRLLAEHGLAFDVVSVIGEHLSMLAELADRHPQLTIVLDHLAKPDIANKGWEPWASLIAEVATRPNVSVKLSGLNTASGPDWTWQDWLPYVDHAVEHFGSTRMMLGSDWPVSILAGDFVGVWHAQRDVIAHLTADQQDDIFFRTAIRTYSLDVS</sequence>
<evidence type="ECO:0000313" key="4">
    <source>
        <dbReference type="Proteomes" id="UP000268084"/>
    </source>
</evidence>
<evidence type="ECO:0000259" key="2">
    <source>
        <dbReference type="Pfam" id="PF04909"/>
    </source>
</evidence>
<dbReference type="KEGG" id="nak:EH165_00380"/>
<dbReference type="RefSeq" id="WP_124797540.1">
    <property type="nucleotide sequence ID" value="NZ_CP034170.1"/>
</dbReference>
<proteinExistence type="inferred from homology"/>
<dbReference type="InterPro" id="IPR052350">
    <property type="entry name" value="Metallo-dep_Lactonases"/>
</dbReference>
<dbReference type="Gene3D" id="3.20.20.140">
    <property type="entry name" value="Metal-dependent hydrolases"/>
    <property type="match status" value="1"/>
</dbReference>
<dbReference type="Pfam" id="PF04909">
    <property type="entry name" value="Amidohydro_2"/>
    <property type="match status" value="1"/>
</dbReference>
<name>A0A3G8ZJ44_9ACTN</name>
<dbReference type="OrthoDB" id="5450317at2"/>
<reference evidence="3 4" key="1">
    <citation type="submission" date="2018-11" db="EMBL/GenBank/DDBJ databases">
        <authorList>
            <person name="Da X."/>
        </authorList>
    </citation>
    <scope>NUCLEOTIDE SEQUENCE [LARGE SCALE GENOMIC DNA]</scope>
    <source>
        <strain evidence="3 4">S14-144</strain>
    </source>
</reference>
<evidence type="ECO:0000256" key="1">
    <source>
        <dbReference type="ARBA" id="ARBA00038310"/>
    </source>
</evidence>
<dbReference type="InterPro" id="IPR032466">
    <property type="entry name" value="Metal_Hydrolase"/>
</dbReference>
<dbReference type="AlphaFoldDB" id="A0A3G8ZJ44"/>
<dbReference type="Proteomes" id="UP000268084">
    <property type="component" value="Chromosome"/>
</dbReference>
<dbReference type="SUPFAM" id="SSF51556">
    <property type="entry name" value="Metallo-dependent hydrolases"/>
    <property type="match status" value="1"/>
</dbReference>
<accession>A0A3G8ZJ44</accession>
<dbReference type="PANTHER" id="PTHR43569:SF2">
    <property type="entry name" value="AMIDOHYDROLASE-RELATED DOMAIN-CONTAINING PROTEIN"/>
    <property type="match status" value="1"/>
</dbReference>
<keyword evidence="4" id="KW-1185">Reference proteome</keyword>
<feature type="domain" description="Amidohydrolase-related" evidence="2">
    <location>
        <begin position="11"/>
        <end position="282"/>
    </location>
</feature>
<dbReference type="PANTHER" id="PTHR43569">
    <property type="entry name" value="AMIDOHYDROLASE"/>
    <property type="match status" value="1"/>
</dbReference>
<dbReference type="InterPro" id="IPR006680">
    <property type="entry name" value="Amidohydro-rel"/>
</dbReference>
<organism evidence="3 4">
    <name type="scientific">Nakamurella antarctica</name>
    <dbReference type="NCBI Taxonomy" id="1902245"/>
    <lineage>
        <taxon>Bacteria</taxon>
        <taxon>Bacillati</taxon>
        <taxon>Actinomycetota</taxon>
        <taxon>Actinomycetes</taxon>
        <taxon>Nakamurellales</taxon>
        <taxon>Nakamurellaceae</taxon>
        <taxon>Nakamurella</taxon>
    </lineage>
</organism>
<evidence type="ECO:0000313" key="3">
    <source>
        <dbReference type="EMBL" id="AZI56855.1"/>
    </source>
</evidence>
<dbReference type="EMBL" id="CP034170">
    <property type="protein sequence ID" value="AZI56855.1"/>
    <property type="molecule type" value="Genomic_DNA"/>
</dbReference>
<dbReference type="GO" id="GO:0016787">
    <property type="term" value="F:hydrolase activity"/>
    <property type="evidence" value="ECO:0007669"/>
    <property type="project" value="InterPro"/>
</dbReference>
<reference evidence="3 4" key="2">
    <citation type="submission" date="2018-12" db="EMBL/GenBank/DDBJ databases">
        <title>Nakamurella antarcticus sp. nov., isolated from Antarctica South Shetland Islands soil.</title>
        <authorList>
            <person name="Peng F."/>
        </authorList>
    </citation>
    <scope>NUCLEOTIDE SEQUENCE [LARGE SCALE GENOMIC DNA]</scope>
    <source>
        <strain evidence="3 4">S14-144</strain>
    </source>
</reference>
<comment type="similarity">
    <text evidence="1">Belongs to the metallo-dependent hydrolases superfamily.</text>
</comment>